<reference evidence="9 10" key="1">
    <citation type="submission" date="2019-03" db="EMBL/GenBank/DDBJ databases">
        <title>Genomic Encyclopedia of Type Strains, Phase IV (KMG-IV): sequencing the most valuable type-strain genomes for metagenomic binning, comparative biology and taxonomic classification.</title>
        <authorList>
            <person name="Goeker M."/>
        </authorList>
    </citation>
    <scope>NUCLEOTIDE SEQUENCE [LARGE SCALE GENOMIC DNA]</scope>
    <source>
        <strain evidence="9 10">DSM 4868</strain>
    </source>
</reference>
<feature type="active site" description="Nucleophile" evidence="7">
    <location>
        <position position="143"/>
    </location>
</feature>
<comment type="pathway">
    <text evidence="1 7">Cell wall biogenesis; peptidoglycan biosynthesis.</text>
</comment>
<evidence type="ECO:0000256" key="4">
    <source>
        <dbReference type="ARBA" id="ARBA00022960"/>
    </source>
</evidence>
<dbReference type="PANTHER" id="PTHR38589">
    <property type="entry name" value="BLR0621 PROTEIN"/>
    <property type="match status" value="1"/>
</dbReference>
<dbReference type="PANTHER" id="PTHR38589:SF1">
    <property type="entry name" value="BLR0621 PROTEIN"/>
    <property type="match status" value="1"/>
</dbReference>
<accession>A0A4R2KBZ7</accession>
<protein>
    <submittedName>
        <fullName evidence="9">L,D-peptidoglycan transpeptidase YkuD (ErfK/YbiS/YcfS/YnhG family)</fullName>
    </submittedName>
</protein>
<feature type="domain" description="L,D-TPase catalytic" evidence="8">
    <location>
        <begin position="1"/>
        <end position="167"/>
    </location>
</feature>
<dbReference type="GO" id="GO:0008360">
    <property type="term" value="P:regulation of cell shape"/>
    <property type="evidence" value="ECO:0007669"/>
    <property type="project" value="UniProtKB-UniRule"/>
</dbReference>
<evidence type="ECO:0000256" key="2">
    <source>
        <dbReference type="ARBA" id="ARBA00005992"/>
    </source>
</evidence>
<sequence length="167" mass="19134">MPIMRATDLVLTPTLLRFAGRSFPRSIGRGGVTDDKREGDGATPRGVHRIVGMLYRPDRMARPAPWAVPIGPMDLWSDDPGHADYNHMVRAPYPHSHERLRRADPLYDLVLVTDWNWPCAEPGRGSAIFVHRWRKPRHPTEGCIALAPDHLRWIVERLMPESRLIIR</sequence>
<comment type="caution">
    <text evidence="9">The sequence shown here is derived from an EMBL/GenBank/DDBJ whole genome shotgun (WGS) entry which is preliminary data.</text>
</comment>
<dbReference type="Proteomes" id="UP000295142">
    <property type="component" value="Unassembled WGS sequence"/>
</dbReference>
<proteinExistence type="inferred from homology"/>
<dbReference type="Pfam" id="PF03734">
    <property type="entry name" value="YkuD"/>
    <property type="match status" value="1"/>
</dbReference>
<dbReference type="SUPFAM" id="SSF141523">
    <property type="entry name" value="L,D-transpeptidase catalytic domain-like"/>
    <property type="match status" value="1"/>
</dbReference>
<keyword evidence="5 7" id="KW-0573">Peptidoglycan synthesis</keyword>
<comment type="similarity">
    <text evidence="2">Belongs to the YkuD family.</text>
</comment>
<dbReference type="InterPro" id="IPR038063">
    <property type="entry name" value="Transpep_catalytic_dom"/>
</dbReference>
<keyword evidence="4 7" id="KW-0133">Cell shape</keyword>
<evidence type="ECO:0000256" key="3">
    <source>
        <dbReference type="ARBA" id="ARBA00022679"/>
    </source>
</evidence>
<evidence type="ECO:0000259" key="8">
    <source>
        <dbReference type="PROSITE" id="PS52029"/>
    </source>
</evidence>
<dbReference type="EMBL" id="SLWW01000014">
    <property type="protein sequence ID" value="TCO69597.1"/>
    <property type="molecule type" value="Genomic_DNA"/>
</dbReference>
<evidence type="ECO:0000313" key="10">
    <source>
        <dbReference type="Proteomes" id="UP000295142"/>
    </source>
</evidence>
<dbReference type="GO" id="GO:0004180">
    <property type="term" value="F:carboxypeptidase activity"/>
    <property type="evidence" value="ECO:0007669"/>
    <property type="project" value="UniProtKB-ARBA"/>
</dbReference>
<evidence type="ECO:0000256" key="5">
    <source>
        <dbReference type="ARBA" id="ARBA00022984"/>
    </source>
</evidence>
<dbReference type="InterPro" id="IPR005490">
    <property type="entry name" value="LD_TPept_cat_dom"/>
</dbReference>
<dbReference type="GO" id="GO:0009252">
    <property type="term" value="P:peptidoglycan biosynthetic process"/>
    <property type="evidence" value="ECO:0007669"/>
    <property type="project" value="UniProtKB-UniPathway"/>
</dbReference>
<dbReference type="AlphaFoldDB" id="A0A4R2KBZ7"/>
<evidence type="ECO:0000256" key="1">
    <source>
        <dbReference type="ARBA" id="ARBA00004752"/>
    </source>
</evidence>
<dbReference type="CDD" id="cd16913">
    <property type="entry name" value="YkuD_like"/>
    <property type="match status" value="1"/>
</dbReference>
<evidence type="ECO:0000256" key="7">
    <source>
        <dbReference type="PROSITE-ProRule" id="PRU01373"/>
    </source>
</evidence>
<evidence type="ECO:0000313" key="9">
    <source>
        <dbReference type="EMBL" id="TCO69597.1"/>
    </source>
</evidence>
<dbReference type="GO" id="GO:0071555">
    <property type="term" value="P:cell wall organization"/>
    <property type="evidence" value="ECO:0007669"/>
    <property type="project" value="UniProtKB-UniRule"/>
</dbReference>
<evidence type="ECO:0000256" key="6">
    <source>
        <dbReference type="ARBA" id="ARBA00023316"/>
    </source>
</evidence>
<name>A0A4R2KBZ7_9RHOB</name>
<dbReference type="PROSITE" id="PS52029">
    <property type="entry name" value="LD_TPASE"/>
    <property type="match status" value="1"/>
</dbReference>
<keyword evidence="3" id="KW-0808">Transferase</keyword>
<dbReference type="UniPathway" id="UPA00219"/>
<feature type="active site" description="Proton donor/acceptor" evidence="7">
    <location>
        <position position="131"/>
    </location>
</feature>
<dbReference type="GO" id="GO:0016740">
    <property type="term" value="F:transferase activity"/>
    <property type="evidence" value="ECO:0007669"/>
    <property type="project" value="UniProtKB-KW"/>
</dbReference>
<keyword evidence="10" id="KW-1185">Reference proteome</keyword>
<gene>
    <name evidence="9" type="ORF">EV655_11449</name>
</gene>
<keyword evidence="6 7" id="KW-0961">Cell wall biogenesis/degradation</keyword>
<organism evidence="9 10">
    <name type="scientific">Rhodovulum euryhalinum</name>
    <dbReference type="NCBI Taxonomy" id="35805"/>
    <lineage>
        <taxon>Bacteria</taxon>
        <taxon>Pseudomonadati</taxon>
        <taxon>Pseudomonadota</taxon>
        <taxon>Alphaproteobacteria</taxon>
        <taxon>Rhodobacterales</taxon>
        <taxon>Paracoccaceae</taxon>
        <taxon>Rhodovulum</taxon>
    </lineage>
</organism>